<comment type="caution">
    <text evidence="2">The sequence shown here is derived from an EMBL/GenBank/DDBJ whole genome shotgun (WGS) entry which is preliminary data.</text>
</comment>
<dbReference type="EMBL" id="SGWW01000002">
    <property type="protein sequence ID" value="RZS57783.1"/>
    <property type="molecule type" value="Genomic_DNA"/>
</dbReference>
<dbReference type="RefSeq" id="WP_130485308.1">
    <property type="nucleotide sequence ID" value="NZ_SGWW01000002.1"/>
</dbReference>
<dbReference type="OrthoDB" id="5123855at2"/>
<evidence type="ECO:0000259" key="1">
    <source>
        <dbReference type="Pfam" id="PF25355"/>
    </source>
</evidence>
<evidence type="ECO:0000313" key="2">
    <source>
        <dbReference type="EMBL" id="RZS57783.1"/>
    </source>
</evidence>
<reference evidence="2 3" key="1">
    <citation type="journal article" date="2015" name="Stand. Genomic Sci.">
        <title>Genomic Encyclopedia of Bacterial and Archaeal Type Strains, Phase III: the genomes of soil and plant-associated and newly described type strains.</title>
        <authorList>
            <person name="Whitman W.B."/>
            <person name="Woyke T."/>
            <person name="Klenk H.P."/>
            <person name="Zhou Y."/>
            <person name="Lilburn T.G."/>
            <person name="Beck B.J."/>
            <person name="De Vos P."/>
            <person name="Vandamme P."/>
            <person name="Eisen J.A."/>
            <person name="Garrity G."/>
            <person name="Hugenholtz P."/>
            <person name="Kyrpides N.C."/>
        </authorList>
    </citation>
    <scope>NUCLEOTIDE SEQUENCE [LARGE SCALE GENOMIC DNA]</scope>
    <source>
        <strain evidence="2 3">CV2</strain>
    </source>
</reference>
<proteinExistence type="predicted"/>
<accession>A0A4Q7LTZ3</accession>
<dbReference type="Proteomes" id="UP000293519">
    <property type="component" value="Unassembled WGS sequence"/>
</dbReference>
<keyword evidence="3" id="KW-1185">Reference proteome</keyword>
<dbReference type="InterPro" id="IPR057204">
    <property type="entry name" value="DUF7882"/>
</dbReference>
<protein>
    <recommendedName>
        <fullName evidence="1">DUF7882 domain-containing protein</fullName>
    </recommendedName>
</protein>
<dbReference type="AlphaFoldDB" id="A0A4Q7LTZ3"/>
<name>A0A4Q7LTZ3_9MICO</name>
<sequence length="104" mass="11608">MGILYYAGSEMAIAFPDRVLAHVKVVTTAKLRRGESFTVSWTHPLDDTMGRSTLWMHPTIPLRFVFDEREPPELDRSWLESLSASANLAGGISIDVDDTDEPTT</sequence>
<dbReference type="Pfam" id="PF25355">
    <property type="entry name" value="DUF7882"/>
    <property type="match status" value="1"/>
</dbReference>
<organism evidence="2 3">
    <name type="scientific">Microcella putealis</name>
    <dbReference type="NCBI Taxonomy" id="337005"/>
    <lineage>
        <taxon>Bacteria</taxon>
        <taxon>Bacillati</taxon>
        <taxon>Actinomycetota</taxon>
        <taxon>Actinomycetes</taxon>
        <taxon>Micrococcales</taxon>
        <taxon>Microbacteriaceae</taxon>
        <taxon>Microcella</taxon>
    </lineage>
</organism>
<feature type="domain" description="DUF7882" evidence="1">
    <location>
        <begin position="1"/>
        <end position="94"/>
    </location>
</feature>
<evidence type="ECO:0000313" key="3">
    <source>
        <dbReference type="Proteomes" id="UP000293519"/>
    </source>
</evidence>
<gene>
    <name evidence="2" type="ORF">EV141_1503</name>
</gene>